<evidence type="ECO:0000313" key="7">
    <source>
        <dbReference type="Proteomes" id="UP000663836"/>
    </source>
</evidence>
<protein>
    <recommendedName>
        <fullName evidence="8">RING-type domain-containing protein</fullName>
    </recommendedName>
</protein>
<keyword evidence="1" id="KW-0813">Transport</keyword>
<keyword evidence="5" id="KW-0472">Membrane</keyword>
<dbReference type="Gene3D" id="2.60.120.260">
    <property type="entry name" value="Galactose-binding domain-like"/>
    <property type="match status" value="1"/>
</dbReference>
<keyword evidence="3" id="KW-0406">Ion transport</keyword>
<proteinExistence type="predicted"/>
<dbReference type="PANTHER" id="PTHR45628">
    <property type="entry name" value="VOLTAGE-DEPENDENT CALCIUM CHANNEL TYPE A SUBUNIT ALPHA-1"/>
    <property type="match status" value="1"/>
</dbReference>
<name>A0A820D1W9_9BILA</name>
<evidence type="ECO:0000313" key="6">
    <source>
        <dbReference type="EMBL" id="CAF4223967.1"/>
    </source>
</evidence>
<evidence type="ECO:0000256" key="4">
    <source>
        <dbReference type="ARBA" id="ARBA00023303"/>
    </source>
</evidence>
<dbReference type="GO" id="GO:0001518">
    <property type="term" value="C:voltage-gated sodium channel complex"/>
    <property type="evidence" value="ECO:0007669"/>
    <property type="project" value="TreeGrafter"/>
</dbReference>
<keyword evidence="2" id="KW-0851">Voltage-gated channel</keyword>
<evidence type="ECO:0000256" key="1">
    <source>
        <dbReference type="ARBA" id="ARBA00022448"/>
    </source>
</evidence>
<keyword evidence="5" id="KW-1133">Transmembrane helix</keyword>
<evidence type="ECO:0008006" key="8">
    <source>
        <dbReference type="Google" id="ProtNLM"/>
    </source>
</evidence>
<dbReference type="GO" id="GO:0005248">
    <property type="term" value="F:voltage-gated sodium channel activity"/>
    <property type="evidence" value="ECO:0007669"/>
    <property type="project" value="TreeGrafter"/>
</dbReference>
<comment type="caution">
    <text evidence="6">The sequence shown here is derived from an EMBL/GenBank/DDBJ whole genome shotgun (WGS) entry which is preliminary data.</text>
</comment>
<dbReference type="PANTHER" id="PTHR45628:SF38">
    <property type="entry name" value="SODIUM CHANNEL PROTEIN"/>
    <property type="match status" value="1"/>
</dbReference>
<accession>A0A820D1W9</accession>
<dbReference type="InterPro" id="IPR050599">
    <property type="entry name" value="VDCC_alpha-1_subunit"/>
</dbReference>
<feature type="non-terminal residue" evidence="6">
    <location>
        <position position="1"/>
    </location>
</feature>
<dbReference type="Proteomes" id="UP000663836">
    <property type="component" value="Unassembled WGS sequence"/>
</dbReference>
<gene>
    <name evidence="6" type="ORF">JBS370_LOCUS37572</name>
</gene>
<dbReference type="AlphaFoldDB" id="A0A820D1W9"/>
<feature type="transmembrane region" description="Helical" evidence="5">
    <location>
        <begin position="58"/>
        <end position="76"/>
    </location>
</feature>
<dbReference type="EMBL" id="CAJOBD010017700">
    <property type="protein sequence ID" value="CAF4223967.1"/>
    <property type="molecule type" value="Genomic_DNA"/>
</dbReference>
<organism evidence="6 7">
    <name type="scientific">Rotaria sordida</name>
    <dbReference type="NCBI Taxonomy" id="392033"/>
    <lineage>
        <taxon>Eukaryota</taxon>
        <taxon>Metazoa</taxon>
        <taxon>Spiralia</taxon>
        <taxon>Gnathifera</taxon>
        <taxon>Rotifera</taxon>
        <taxon>Eurotatoria</taxon>
        <taxon>Bdelloidea</taxon>
        <taxon>Philodinida</taxon>
        <taxon>Philodinidae</taxon>
        <taxon>Rotaria</taxon>
    </lineage>
</organism>
<keyword evidence="4" id="KW-0407">Ion channel</keyword>
<dbReference type="SUPFAM" id="SSF57850">
    <property type="entry name" value="RING/U-box"/>
    <property type="match status" value="1"/>
</dbReference>
<evidence type="ECO:0000256" key="3">
    <source>
        <dbReference type="ARBA" id="ARBA00023065"/>
    </source>
</evidence>
<keyword evidence="5" id="KW-0812">Transmembrane</keyword>
<reference evidence="6" key="1">
    <citation type="submission" date="2021-02" db="EMBL/GenBank/DDBJ databases">
        <authorList>
            <person name="Nowell W R."/>
        </authorList>
    </citation>
    <scope>NUCLEOTIDE SEQUENCE</scope>
</reference>
<evidence type="ECO:0000256" key="5">
    <source>
        <dbReference type="SAM" id="Phobius"/>
    </source>
</evidence>
<dbReference type="GO" id="GO:0086002">
    <property type="term" value="P:cardiac muscle cell action potential involved in contraction"/>
    <property type="evidence" value="ECO:0007669"/>
    <property type="project" value="TreeGrafter"/>
</dbReference>
<evidence type="ECO:0000256" key="2">
    <source>
        <dbReference type="ARBA" id="ARBA00022882"/>
    </source>
</evidence>
<sequence>TFPNSIIVLFQMCTTAGWSGVFQALTNDQPPDCDPTINTPSRKGDCGNTAIATPFLESYVIIITSLVVIIAVSSHSSRQLYLNKRNIMAEPLICPLCNSIIGNSIDGIAIYACGHMIHGECFYDLHHQKQIDTVANITLNTCSIGRTNSMFIPYIFNITNSCLKL</sequence>